<gene>
    <name evidence="2" type="ORF">MNBD_ALPHA08-1671</name>
</gene>
<sequence length="138" mass="15261">MTTPLAANISVRRSFTVNEERTIDFMGEDARVYATPSLIRDIEQTCRDLLFEYVEAGEDSVGFSISILHTAPTLLGMEVTITVTITEVDGHKVAFKVSARDSLDAICKGEHVRFVVNVEETKQRLLAKAEKAVNADQS</sequence>
<dbReference type="PIRSF" id="PIRSF014972">
    <property type="entry name" value="FlK"/>
    <property type="match status" value="1"/>
</dbReference>
<dbReference type="Gene3D" id="3.10.129.10">
    <property type="entry name" value="Hotdog Thioesterase"/>
    <property type="match status" value="1"/>
</dbReference>
<feature type="domain" description="Fluoroacetyl-CoA-specific thioesterase-like" evidence="1">
    <location>
        <begin position="17"/>
        <end position="119"/>
    </location>
</feature>
<protein>
    <recommendedName>
        <fullName evidence="1">Fluoroacetyl-CoA-specific thioesterase-like domain-containing protein</fullName>
    </recommendedName>
</protein>
<organism evidence="2">
    <name type="scientific">hydrothermal vent metagenome</name>
    <dbReference type="NCBI Taxonomy" id="652676"/>
    <lineage>
        <taxon>unclassified sequences</taxon>
        <taxon>metagenomes</taxon>
        <taxon>ecological metagenomes</taxon>
    </lineage>
</organism>
<reference evidence="2" key="1">
    <citation type="submission" date="2018-06" db="EMBL/GenBank/DDBJ databases">
        <authorList>
            <person name="Zhirakovskaya E."/>
        </authorList>
    </citation>
    <scope>NUCLEOTIDE SEQUENCE</scope>
</reference>
<accession>A0A3B0RZW5</accession>
<proteinExistence type="predicted"/>
<dbReference type="InterPro" id="IPR025540">
    <property type="entry name" value="FlK"/>
</dbReference>
<dbReference type="PANTHER" id="PTHR36934:SF1">
    <property type="entry name" value="THIOESTERASE DOMAIN-CONTAINING PROTEIN"/>
    <property type="match status" value="1"/>
</dbReference>
<dbReference type="Pfam" id="PF22636">
    <property type="entry name" value="FlK"/>
    <property type="match status" value="1"/>
</dbReference>
<dbReference type="InterPro" id="IPR029069">
    <property type="entry name" value="HotDog_dom_sf"/>
</dbReference>
<dbReference type="PANTHER" id="PTHR36934">
    <property type="entry name" value="BLR0278 PROTEIN"/>
    <property type="match status" value="1"/>
</dbReference>
<dbReference type="SUPFAM" id="SSF54637">
    <property type="entry name" value="Thioesterase/thiol ester dehydrase-isomerase"/>
    <property type="match status" value="1"/>
</dbReference>
<evidence type="ECO:0000313" key="2">
    <source>
        <dbReference type="EMBL" id="VAV89853.1"/>
    </source>
</evidence>
<name>A0A3B0RZW5_9ZZZZ</name>
<dbReference type="AlphaFoldDB" id="A0A3B0RZW5"/>
<dbReference type="EMBL" id="UOEC01000069">
    <property type="protein sequence ID" value="VAV89853.1"/>
    <property type="molecule type" value="Genomic_DNA"/>
</dbReference>
<evidence type="ECO:0000259" key="1">
    <source>
        <dbReference type="Pfam" id="PF22636"/>
    </source>
</evidence>
<dbReference type="InterPro" id="IPR054485">
    <property type="entry name" value="FlK-like_dom"/>
</dbReference>